<dbReference type="InterPro" id="IPR009325">
    <property type="entry name" value="DUF983"/>
</dbReference>
<feature type="transmembrane region" description="Helical" evidence="2">
    <location>
        <begin position="94"/>
        <end position="115"/>
    </location>
</feature>
<dbReference type="STRING" id="1123237.Salmuc_02817"/>
<evidence type="ECO:0000313" key="3">
    <source>
        <dbReference type="EMBL" id="EPX85436.1"/>
    </source>
</evidence>
<dbReference type="AlphaFoldDB" id="S9QVI2"/>
<keyword evidence="3" id="KW-0862">Zinc</keyword>
<dbReference type="Proteomes" id="UP000015347">
    <property type="component" value="Unassembled WGS sequence"/>
</dbReference>
<keyword evidence="2" id="KW-0472">Membrane</keyword>
<dbReference type="GO" id="GO:0008270">
    <property type="term" value="F:zinc ion binding"/>
    <property type="evidence" value="ECO:0007669"/>
    <property type="project" value="UniProtKB-KW"/>
</dbReference>
<keyword evidence="4" id="KW-1185">Reference proteome</keyword>
<evidence type="ECO:0000256" key="2">
    <source>
        <dbReference type="SAM" id="Phobius"/>
    </source>
</evidence>
<accession>S9QVI2</accession>
<keyword evidence="3" id="KW-0479">Metal-binding</keyword>
<dbReference type="EMBL" id="APVH01000009">
    <property type="protein sequence ID" value="EPX85436.1"/>
    <property type="molecule type" value="Genomic_DNA"/>
</dbReference>
<proteinExistence type="predicted"/>
<comment type="caution">
    <text evidence="3">The sequence shown here is derived from an EMBL/GenBank/DDBJ whole genome shotgun (WGS) entry which is preliminary data.</text>
</comment>
<name>S9QVI2_9RHOB</name>
<feature type="region of interest" description="Disordered" evidence="1">
    <location>
        <begin position="1"/>
        <end position="41"/>
    </location>
</feature>
<sequence>MTSMPQIDQHSHAEPAQPRSPDPADAPLDGAPAVAPAASAEEERPTWPAVWKGFRRRCPNCGKGPLLRSYLKVRDHCPVCRQELFHHRADDGPAYLTILIVGHIMAPALHISFVTWRPEPLTLVTIFLIGCVGLSLYLLPRLKGAIVGFQWARYMHGFARTP</sequence>
<protein>
    <submittedName>
        <fullName evidence="3">Zinc-finger protein</fullName>
    </submittedName>
</protein>
<dbReference type="Pfam" id="PF06170">
    <property type="entry name" value="DUF983"/>
    <property type="match status" value="1"/>
</dbReference>
<keyword evidence="2" id="KW-1133">Transmembrane helix</keyword>
<feature type="compositionally biased region" description="Low complexity" evidence="1">
    <location>
        <begin position="23"/>
        <end position="39"/>
    </location>
</feature>
<dbReference type="eggNOG" id="COG5349">
    <property type="taxonomic scope" value="Bacteria"/>
</dbReference>
<gene>
    <name evidence="3" type="ORF">Salmuc_02817</name>
</gene>
<evidence type="ECO:0000256" key="1">
    <source>
        <dbReference type="SAM" id="MobiDB-lite"/>
    </source>
</evidence>
<dbReference type="HOGENOM" id="CLU_133751_1_0_5"/>
<feature type="transmembrane region" description="Helical" evidence="2">
    <location>
        <begin position="121"/>
        <end position="139"/>
    </location>
</feature>
<organism evidence="3 4">
    <name type="scientific">Salipiger mucosus DSM 16094</name>
    <dbReference type="NCBI Taxonomy" id="1123237"/>
    <lineage>
        <taxon>Bacteria</taxon>
        <taxon>Pseudomonadati</taxon>
        <taxon>Pseudomonadota</taxon>
        <taxon>Alphaproteobacteria</taxon>
        <taxon>Rhodobacterales</taxon>
        <taxon>Roseobacteraceae</taxon>
        <taxon>Salipiger</taxon>
    </lineage>
</organism>
<reference evidence="4" key="1">
    <citation type="journal article" date="2014" name="Stand. Genomic Sci.">
        <title>Genome sequence of the exopolysaccharide-producing Salipiger mucosus type strain (DSM 16094(T)), a moderately halophilic member of the Roseobacter clade.</title>
        <authorList>
            <person name="Riedel T."/>
            <person name="Spring S."/>
            <person name="Fiebig A."/>
            <person name="Petersen J."/>
            <person name="Kyrpides N.C."/>
            <person name="Goker M."/>
            <person name="Klenk H.P."/>
        </authorList>
    </citation>
    <scope>NUCLEOTIDE SEQUENCE [LARGE SCALE GENOMIC DNA]</scope>
    <source>
        <strain evidence="4">DSM 16094</strain>
    </source>
</reference>
<evidence type="ECO:0000313" key="4">
    <source>
        <dbReference type="Proteomes" id="UP000015347"/>
    </source>
</evidence>
<keyword evidence="3" id="KW-0863">Zinc-finger</keyword>
<keyword evidence="2" id="KW-0812">Transmembrane</keyword>